<feature type="domain" description="NAD-dependent epimerase/dehydratase" evidence="6">
    <location>
        <begin position="3"/>
        <end position="229"/>
    </location>
</feature>
<keyword evidence="8" id="KW-1185">Reference proteome</keyword>
<dbReference type="CDD" id="cd08946">
    <property type="entry name" value="SDR_e"/>
    <property type="match status" value="1"/>
</dbReference>
<dbReference type="PANTHER" id="PTHR43725">
    <property type="entry name" value="UDP-GLUCOSE 4-EPIMERASE"/>
    <property type="match status" value="1"/>
</dbReference>
<dbReference type="InterPro" id="IPR001509">
    <property type="entry name" value="Epimerase_deHydtase"/>
</dbReference>
<sequence length="295" mass="31466">MKVLVSGATGLVGRYIVEGLLGDGYTVIAGSRTPPRPGLFSRPVGFTPLSLNPDLDQTDAFQDAAAFVHAAFDHLPGKYRGGEGEDPGRFHRLNLDGTVKLFETARRAGVHRTVFLSSRAVYDGLPAGTRLHEDLTLVPDSLYGQIKLQTEHALAELATSGFTTASLRMTGVYGSLRPNKWDGLFGDYLAGKPVTPRAGTEVHGADVVAAVRLMLQAEPQLVSGQSFNLSDLVVDRRDILGYLPTPAHAILPPLADMSGLNIMDTGKIRSLGWHPGGKPLFARTMQLLASGVSAA</sequence>
<proteinExistence type="inferred from homology"/>
<evidence type="ECO:0000256" key="3">
    <source>
        <dbReference type="ARBA" id="ARBA00018569"/>
    </source>
</evidence>
<evidence type="ECO:0000256" key="1">
    <source>
        <dbReference type="ARBA" id="ARBA00004947"/>
    </source>
</evidence>
<dbReference type="InterPro" id="IPR036291">
    <property type="entry name" value="NAD(P)-bd_dom_sf"/>
</dbReference>
<protein>
    <recommendedName>
        <fullName evidence="3">UDP-glucose 4-epimerase</fullName>
    </recommendedName>
    <alternativeName>
        <fullName evidence="5">Galactowaldenase</fullName>
    </alternativeName>
    <alternativeName>
        <fullName evidence="4">UDP-galactose 4-epimerase</fullName>
    </alternativeName>
</protein>
<dbReference type="SUPFAM" id="SSF51735">
    <property type="entry name" value="NAD(P)-binding Rossmann-fold domains"/>
    <property type="match status" value="1"/>
</dbReference>
<evidence type="ECO:0000256" key="5">
    <source>
        <dbReference type="ARBA" id="ARBA00033067"/>
    </source>
</evidence>
<evidence type="ECO:0000313" key="7">
    <source>
        <dbReference type="EMBL" id="RWX78996.1"/>
    </source>
</evidence>
<evidence type="ECO:0000259" key="6">
    <source>
        <dbReference type="Pfam" id="PF01370"/>
    </source>
</evidence>
<dbReference type="OrthoDB" id="9814124at2"/>
<dbReference type="Proteomes" id="UP000287687">
    <property type="component" value="Unassembled WGS sequence"/>
</dbReference>
<dbReference type="Gene3D" id="3.40.50.720">
    <property type="entry name" value="NAD(P)-binding Rossmann-like Domain"/>
    <property type="match status" value="1"/>
</dbReference>
<dbReference type="PANTHER" id="PTHR43725:SF53">
    <property type="entry name" value="UDP-ARABINOSE 4-EPIMERASE 1"/>
    <property type="match status" value="1"/>
</dbReference>
<evidence type="ECO:0000256" key="4">
    <source>
        <dbReference type="ARBA" id="ARBA00031367"/>
    </source>
</evidence>
<evidence type="ECO:0000256" key="2">
    <source>
        <dbReference type="ARBA" id="ARBA00007637"/>
    </source>
</evidence>
<comment type="pathway">
    <text evidence="1">Carbohydrate metabolism; galactose metabolism.</text>
</comment>
<comment type="caution">
    <text evidence="7">The sequence shown here is derived from an EMBL/GenBank/DDBJ whole genome shotgun (WGS) entry which is preliminary data.</text>
</comment>
<gene>
    <name evidence="7" type="ORF">EPK99_10510</name>
</gene>
<name>A0A3S3VKX5_9HYPH</name>
<comment type="similarity">
    <text evidence="2">Belongs to the NAD(P)-dependent epimerase/dehydratase family.</text>
</comment>
<accession>A0A3S3VKX5</accession>
<dbReference type="EMBL" id="SBIP01000002">
    <property type="protein sequence ID" value="RWX78996.1"/>
    <property type="molecule type" value="Genomic_DNA"/>
</dbReference>
<reference evidence="7 8" key="1">
    <citation type="submission" date="2019-01" db="EMBL/GenBank/DDBJ databases">
        <title>The draft genome of Rhizobium sp. 24NR.</title>
        <authorList>
            <person name="Liu L."/>
            <person name="Liang L."/>
            <person name="Shi S."/>
            <person name="Xu L."/>
            <person name="Wang X."/>
            <person name="Li L."/>
            <person name="Zhang X."/>
        </authorList>
    </citation>
    <scope>NUCLEOTIDE SEQUENCE [LARGE SCALE GENOMIC DNA]</scope>
    <source>
        <strain evidence="7 8">24NR</strain>
    </source>
</reference>
<dbReference type="Pfam" id="PF01370">
    <property type="entry name" value="Epimerase"/>
    <property type="match status" value="1"/>
</dbReference>
<organism evidence="7 8">
    <name type="scientific">Neorhizobium lilium</name>
    <dbReference type="NCBI Taxonomy" id="2503024"/>
    <lineage>
        <taxon>Bacteria</taxon>
        <taxon>Pseudomonadati</taxon>
        <taxon>Pseudomonadota</taxon>
        <taxon>Alphaproteobacteria</taxon>
        <taxon>Hyphomicrobiales</taxon>
        <taxon>Rhizobiaceae</taxon>
        <taxon>Rhizobium/Agrobacterium group</taxon>
        <taxon>Neorhizobium</taxon>
    </lineage>
</organism>
<dbReference type="AlphaFoldDB" id="A0A3S3VKX5"/>
<evidence type="ECO:0000313" key="8">
    <source>
        <dbReference type="Proteomes" id="UP000287687"/>
    </source>
</evidence>
<dbReference type="RefSeq" id="WP_128442971.1">
    <property type="nucleotide sequence ID" value="NZ_SBIP01000002.1"/>
</dbReference>